<keyword evidence="6" id="KW-0560">Oxidoreductase</keyword>
<keyword evidence="3" id="KW-0554">One-carbon metabolism</keyword>
<evidence type="ECO:0000256" key="4">
    <source>
        <dbReference type="ARBA" id="ARBA00022801"/>
    </source>
</evidence>
<dbReference type="AlphaFoldDB" id="T1C0L2"/>
<dbReference type="EMBL" id="AUZY01001215">
    <property type="protein sequence ID" value="EQD75542.1"/>
    <property type="molecule type" value="Genomic_DNA"/>
</dbReference>
<proteinExistence type="inferred from homology"/>
<dbReference type="InterPro" id="IPR000672">
    <property type="entry name" value="THF_DH/CycHdrlase"/>
</dbReference>
<evidence type="ECO:0000313" key="10">
    <source>
        <dbReference type="EMBL" id="EQD75542.1"/>
    </source>
</evidence>
<keyword evidence="5" id="KW-0521">NADP</keyword>
<evidence type="ECO:0000259" key="8">
    <source>
        <dbReference type="Pfam" id="PF00763"/>
    </source>
</evidence>
<comment type="pathway">
    <text evidence="1">One-carbon metabolism; tetrahydrofolate interconversion.</text>
</comment>
<dbReference type="NCBIfam" id="NF010783">
    <property type="entry name" value="PRK14186.1"/>
    <property type="match status" value="1"/>
</dbReference>
<comment type="caution">
    <text evidence="10">The sequence shown here is derived from an EMBL/GenBank/DDBJ whole genome shotgun (WGS) entry which is preliminary data.</text>
</comment>
<protein>
    <submittedName>
        <fullName evidence="10">Methylenetetrahydrofolate dehydrogenase/methenyltetrahydrofolate cyclohydrolase</fullName>
    </submittedName>
</protein>
<reference evidence="10" key="2">
    <citation type="journal article" date="2014" name="ISME J.">
        <title>Microbial stratification in low pH oxic and suboxic macroscopic growths along an acid mine drainage.</title>
        <authorList>
            <person name="Mendez-Garcia C."/>
            <person name="Mesa V."/>
            <person name="Sprenger R.R."/>
            <person name="Richter M."/>
            <person name="Diez M.S."/>
            <person name="Solano J."/>
            <person name="Bargiela R."/>
            <person name="Golyshina O.V."/>
            <person name="Manteca A."/>
            <person name="Ramos J.L."/>
            <person name="Gallego J.R."/>
            <person name="Llorente I."/>
            <person name="Martins Dos Santos V.A."/>
            <person name="Jensen O.N."/>
            <person name="Pelaez A.I."/>
            <person name="Sanchez J."/>
            <person name="Ferrer M."/>
        </authorList>
    </citation>
    <scope>NUCLEOTIDE SEQUENCE</scope>
</reference>
<evidence type="ECO:0000256" key="1">
    <source>
        <dbReference type="ARBA" id="ARBA00004777"/>
    </source>
</evidence>
<evidence type="ECO:0000259" key="9">
    <source>
        <dbReference type="Pfam" id="PF02882"/>
    </source>
</evidence>
<dbReference type="CDD" id="cd01080">
    <property type="entry name" value="NAD_bind_m-THF_DH_Cyclohyd"/>
    <property type="match status" value="1"/>
</dbReference>
<dbReference type="Gene3D" id="3.40.50.720">
    <property type="entry name" value="NAD(P)-binding Rossmann-like Domain"/>
    <property type="match status" value="1"/>
</dbReference>
<dbReference type="SUPFAM" id="SSF53223">
    <property type="entry name" value="Aminoacid dehydrogenase-like, N-terminal domain"/>
    <property type="match status" value="1"/>
</dbReference>
<dbReference type="Gene3D" id="3.40.50.10860">
    <property type="entry name" value="Leucine Dehydrogenase, chain A, domain 1"/>
    <property type="match status" value="1"/>
</dbReference>
<evidence type="ECO:0000256" key="3">
    <source>
        <dbReference type="ARBA" id="ARBA00022563"/>
    </source>
</evidence>
<dbReference type="InterPro" id="IPR046346">
    <property type="entry name" value="Aminoacid_DH-like_N_sf"/>
</dbReference>
<sequence>MSASLIDGKAIAQEIEASVRDRIEWHRAQGTRAPSLAVIRIGDDAPSGIYVENKRRACQRVGIDVALHALPEDTTEAALISLIRDLNQDEGIDGILLQLPLPAPLQETPFIETISPSKDVDGAHPMNLGRLAARMPGLRPCTSRGIIHLLTRIGEPFYGRHAVVVGASNLVGRPMALELLLAGATVTICHRFTQNLESHVRDADILVVAVGRPRLIPGDWVAPGATVIDVGINREKDRLVGDVDFERAKERAAFITPVPGGVGPMTVAMLLDNTLEASLTRSGQQTTY</sequence>
<evidence type="ECO:0000256" key="5">
    <source>
        <dbReference type="ARBA" id="ARBA00022857"/>
    </source>
</evidence>
<dbReference type="FunFam" id="3.40.50.10860:FF:000005">
    <property type="entry name" value="C-1-tetrahydrofolate synthase, cytoplasmic, putative"/>
    <property type="match status" value="1"/>
</dbReference>
<dbReference type="PANTHER" id="PTHR48099">
    <property type="entry name" value="C-1-TETRAHYDROFOLATE SYNTHASE, CYTOPLASMIC-RELATED"/>
    <property type="match status" value="1"/>
</dbReference>
<dbReference type="SUPFAM" id="SSF51735">
    <property type="entry name" value="NAD(P)-binding Rossmann-fold domains"/>
    <property type="match status" value="1"/>
</dbReference>
<dbReference type="InterPro" id="IPR036291">
    <property type="entry name" value="NAD(P)-bd_dom_sf"/>
</dbReference>
<dbReference type="InterPro" id="IPR020867">
    <property type="entry name" value="THF_DH/CycHdrlase_CS"/>
</dbReference>
<organism evidence="10">
    <name type="scientific">mine drainage metagenome</name>
    <dbReference type="NCBI Taxonomy" id="410659"/>
    <lineage>
        <taxon>unclassified sequences</taxon>
        <taxon>metagenomes</taxon>
        <taxon>ecological metagenomes</taxon>
    </lineage>
</organism>
<dbReference type="NCBIfam" id="NF008058">
    <property type="entry name" value="PRK10792.1"/>
    <property type="match status" value="1"/>
</dbReference>
<dbReference type="GO" id="GO:0004477">
    <property type="term" value="F:methenyltetrahydrofolate cyclohydrolase activity"/>
    <property type="evidence" value="ECO:0007669"/>
    <property type="project" value="TreeGrafter"/>
</dbReference>
<dbReference type="PRINTS" id="PR00085">
    <property type="entry name" value="THFDHDRGNASE"/>
</dbReference>
<dbReference type="GO" id="GO:0005829">
    <property type="term" value="C:cytosol"/>
    <property type="evidence" value="ECO:0007669"/>
    <property type="project" value="TreeGrafter"/>
</dbReference>
<dbReference type="GO" id="GO:0004488">
    <property type="term" value="F:methylenetetrahydrofolate dehydrogenase (NADP+) activity"/>
    <property type="evidence" value="ECO:0007669"/>
    <property type="project" value="InterPro"/>
</dbReference>
<comment type="subunit">
    <text evidence="2">Homodimer.</text>
</comment>
<dbReference type="GO" id="GO:0035999">
    <property type="term" value="P:tetrahydrofolate interconversion"/>
    <property type="evidence" value="ECO:0007669"/>
    <property type="project" value="TreeGrafter"/>
</dbReference>
<evidence type="ECO:0000256" key="7">
    <source>
        <dbReference type="ARBA" id="ARBA00023268"/>
    </source>
</evidence>
<dbReference type="InterPro" id="IPR020630">
    <property type="entry name" value="THF_DH/CycHdrlase_cat_dom"/>
</dbReference>
<accession>T1C0L2</accession>
<evidence type="ECO:0000256" key="2">
    <source>
        <dbReference type="ARBA" id="ARBA00011738"/>
    </source>
</evidence>
<feature type="domain" description="Tetrahydrofolate dehydrogenase/cyclohydrolase NAD(P)-binding" evidence="9">
    <location>
        <begin position="140"/>
        <end position="278"/>
    </location>
</feature>
<evidence type="ECO:0000256" key="6">
    <source>
        <dbReference type="ARBA" id="ARBA00023002"/>
    </source>
</evidence>
<dbReference type="HAMAP" id="MF_01576">
    <property type="entry name" value="THF_DHG_CYH"/>
    <property type="match status" value="1"/>
</dbReference>
<dbReference type="FunFam" id="3.40.50.720:FF:000006">
    <property type="entry name" value="Bifunctional protein FolD"/>
    <property type="match status" value="1"/>
</dbReference>
<name>T1C0L2_9ZZZZ</name>
<dbReference type="PANTHER" id="PTHR48099:SF5">
    <property type="entry name" value="C-1-TETRAHYDROFOLATE SYNTHASE, CYTOPLASMIC"/>
    <property type="match status" value="1"/>
</dbReference>
<feature type="domain" description="Tetrahydrofolate dehydrogenase/cyclohydrolase catalytic" evidence="8">
    <location>
        <begin position="6"/>
        <end position="121"/>
    </location>
</feature>
<dbReference type="InterPro" id="IPR020631">
    <property type="entry name" value="THF_DH/CycHdrlase_NAD-bd_dom"/>
</dbReference>
<keyword evidence="4 10" id="KW-0378">Hydrolase</keyword>
<reference evidence="10" key="1">
    <citation type="submission" date="2013-08" db="EMBL/GenBank/DDBJ databases">
        <authorList>
            <person name="Mendez C."/>
            <person name="Richter M."/>
            <person name="Ferrer M."/>
            <person name="Sanchez J."/>
        </authorList>
    </citation>
    <scope>NUCLEOTIDE SEQUENCE</scope>
</reference>
<dbReference type="Pfam" id="PF02882">
    <property type="entry name" value="THF_DHG_CYH_C"/>
    <property type="match status" value="1"/>
</dbReference>
<gene>
    <name evidence="10" type="ORF">B1B_02055</name>
</gene>
<keyword evidence="7" id="KW-0511">Multifunctional enzyme</keyword>
<dbReference type="Pfam" id="PF00763">
    <property type="entry name" value="THF_DHG_CYH"/>
    <property type="match status" value="1"/>
</dbReference>
<dbReference type="PROSITE" id="PS00767">
    <property type="entry name" value="THF_DHG_CYH_2"/>
    <property type="match status" value="1"/>
</dbReference>